<gene>
    <name evidence="12" type="primary">LOC111005888</name>
</gene>
<dbReference type="PRINTS" id="PR00463">
    <property type="entry name" value="EP450I"/>
</dbReference>
<organism evidence="11 12">
    <name type="scientific">Momordica charantia</name>
    <name type="common">Bitter gourd</name>
    <name type="synonym">Balsam pear</name>
    <dbReference type="NCBI Taxonomy" id="3673"/>
    <lineage>
        <taxon>Eukaryota</taxon>
        <taxon>Viridiplantae</taxon>
        <taxon>Streptophyta</taxon>
        <taxon>Embryophyta</taxon>
        <taxon>Tracheophyta</taxon>
        <taxon>Spermatophyta</taxon>
        <taxon>Magnoliopsida</taxon>
        <taxon>eudicotyledons</taxon>
        <taxon>Gunneridae</taxon>
        <taxon>Pentapetalae</taxon>
        <taxon>rosids</taxon>
        <taxon>fabids</taxon>
        <taxon>Cucurbitales</taxon>
        <taxon>Cucurbitaceae</taxon>
        <taxon>Momordiceae</taxon>
        <taxon>Momordica</taxon>
    </lineage>
</organism>
<evidence type="ECO:0000256" key="2">
    <source>
        <dbReference type="ARBA" id="ARBA00010617"/>
    </source>
</evidence>
<dbReference type="InterPro" id="IPR036396">
    <property type="entry name" value="Cyt_P450_sf"/>
</dbReference>
<dbReference type="AlphaFoldDB" id="A0A6J1BW48"/>
<dbReference type="PANTHER" id="PTHR24296">
    <property type="entry name" value="CYTOCHROME P450"/>
    <property type="match status" value="1"/>
</dbReference>
<evidence type="ECO:0000256" key="6">
    <source>
        <dbReference type="ARBA" id="ARBA00023004"/>
    </source>
</evidence>
<keyword evidence="4 8" id="KW-0479">Metal-binding</keyword>
<sequence>MASLALVPILLAIPFFIFILIFSLSLFWNPHGLPWNWPILGTIPTVIRHIHRIHDRITEILIQTSSSTFSFKGIWFTNTDFIMTVHPPNIHHIMTLHFHNYPKGPDFRHIFDILGDGIFNSDHDSWRAQRRTAQALIGDRRFLDFMARAATEKVAKGLVGVLDFASQKGSVVDLQDLFLRLAFDSTCMMVTGFDLNSLCVEFPEIGFSKAMDEAQEVIFVRHLMPRFLWELQKKLHIGEAKRMNKATEVIDHTIAKLLAIKRDRIKAAASHQFNHEFDHQQDDAADLITWYMVNKHDDKFLRDTILNFMIAGRDALSICLSWFFFSLSQNPKVVTKIREELKAIIPQHSQSPNQPTIFAIEELDNLVYLHAALCETLRLYPPIAFQHKSPAEADMLPSGHRVKPHTVILISMYALGRIRSVWGEDCEEFKPERWISERGTVKREASYKFFSFNAGPRTCLGKGVAFSQLKIVSAAIIHNYNIEAVKENNVVTPSASVMLHMKNGFKVRVSKRWSHE</sequence>
<keyword evidence="3 8" id="KW-0349">Heme</keyword>
<evidence type="ECO:0000256" key="8">
    <source>
        <dbReference type="PIRSR" id="PIRSR602401-1"/>
    </source>
</evidence>
<evidence type="ECO:0000256" key="9">
    <source>
        <dbReference type="RuleBase" id="RU000461"/>
    </source>
</evidence>
<name>A0A6J1BW48_MOMCH</name>
<feature type="transmembrane region" description="Helical" evidence="10">
    <location>
        <begin position="6"/>
        <end position="28"/>
    </location>
</feature>
<dbReference type="GO" id="GO:0016705">
    <property type="term" value="F:oxidoreductase activity, acting on paired donors, with incorporation or reduction of molecular oxygen"/>
    <property type="evidence" value="ECO:0007669"/>
    <property type="project" value="InterPro"/>
</dbReference>
<dbReference type="Proteomes" id="UP000504603">
    <property type="component" value="Unplaced"/>
</dbReference>
<proteinExistence type="inferred from homology"/>
<keyword evidence="10" id="KW-0472">Membrane</keyword>
<dbReference type="InterPro" id="IPR017972">
    <property type="entry name" value="Cyt_P450_CS"/>
</dbReference>
<keyword evidence="5 9" id="KW-0560">Oxidoreductase</keyword>
<keyword evidence="11" id="KW-1185">Reference proteome</keyword>
<dbReference type="GO" id="GO:0005506">
    <property type="term" value="F:iron ion binding"/>
    <property type="evidence" value="ECO:0007669"/>
    <property type="project" value="InterPro"/>
</dbReference>
<evidence type="ECO:0000256" key="3">
    <source>
        <dbReference type="ARBA" id="ARBA00022617"/>
    </source>
</evidence>
<comment type="similarity">
    <text evidence="2 9">Belongs to the cytochrome P450 family.</text>
</comment>
<evidence type="ECO:0000256" key="7">
    <source>
        <dbReference type="ARBA" id="ARBA00023033"/>
    </source>
</evidence>
<evidence type="ECO:0000313" key="11">
    <source>
        <dbReference type="Proteomes" id="UP000504603"/>
    </source>
</evidence>
<comment type="cofactor">
    <cofactor evidence="1 8">
        <name>heme</name>
        <dbReference type="ChEBI" id="CHEBI:30413"/>
    </cofactor>
</comment>
<evidence type="ECO:0000313" key="12">
    <source>
        <dbReference type="RefSeq" id="XP_022133247.1"/>
    </source>
</evidence>
<evidence type="ECO:0000256" key="1">
    <source>
        <dbReference type="ARBA" id="ARBA00001971"/>
    </source>
</evidence>
<dbReference type="GO" id="GO:0020037">
    <property type="term" value="F:heme binding"/>
    <property type="evidence" value="ECO:0007669"/>
    <property type="project" value="InterPro"/>
</dbReference>
<dbReference type="InterPro" id="IPR002401">
    <property type="entry name" value="Cyt_P450_E_grp-I"/>
</dbReference>
<protein>
    <submittedName>
        <fullName evidence="12">Alkane hydroxylase MAH1-like</fullName>
    </submittedName>
</protein>
<feature type="binding site" description="axial binding residue" evidence="8">
    <location>
        <position position="459"/>
    </location>
    <ligand>
        <name>heme</name>
        <dbReference type="ChEBI" id="CHEBI:30413"/>
    </ligand>
    <ligandPart>
        <name>Fe</name>
        <dbReference type="ChEBI" id="CHEBI:18248"/>
    </ligandPart>
</feature>
<dbReference type="InterPro" id="IPR001128">
    <property type="entry name" value="Cyt_P450"/>
</dbReference>
<reference evidence="12" key="1">
    <citation type="submission" date="2025-08" db="UniProtKB">
        <authorList>
            <consortium name="RefSeq"/>
        </authorList>
    </citation>
    <scope>IDENTIFICATION</scope>
    <source>
        <strain evidence="12">OHB3-1</strain>
    </source>
</reference>
<dbReference type="PRINTS" id="PR00385">
    <property type="entry name" value="P450"/>
</dbReference>
<evidence type="ECO:0000256" key="5">
    <source>
        <dbReference type="ARBA" id="ARBA00023002"/>
    </source>
</evidence>
<keyword evidence="7 9" id="KW-0503">Monooxygenase</keyword>
<evidence type="ECO:0000256" key="10">
    <source>
        <dbReference type="SAM" id="Phobius"/>
    </source>
</evidence>
<dbReference type="GeneID" id="111005888"/>
<dbReference type="GO" id="GO:0004497">
    <property type="term" value="F:monooxygenase activity"/>
    <property type="evidence" value="ECO:0007669"/>
    <property type="project" value="UniProtKB-KW"/>
</dbReference>
<keyword evidence="10" id="KW-1133">Transmembrane helix</keyword>
<accession>A0A6J1BW48</accession>
<keyword evidence="10" id="KW-0812">Transmembrane</keyword>
<evidence type="ECO:0000256" key="4">
    <source>
        <dbReference type="ARBA" id="ARBA00022723"/>
    </source>
</evidence>
<dbReference type="CDD" id="cd11064">
    <property type="entry name" value="CYP86A"/>
    <property type="match status" value="1"/>
</dbReference>
<dbReference type="GO" id="GO:0006629">
    <property type="term" value="P:lipid metabolic process"/>
    <property type="evidence" value="ECO:0007669"/>
    <property type="project" value="UniProtKB-ARBA"/>
</dbReference>
<dbReference type="Pfam" id="PF00067">
    <property type="entry name" value="p450"/>
    <property type="match status" value="1"/>
</dbReference>
<dbReference type="SUPFAM" id="SSF48264">
    <property type="entry name" value="Cytochrome P450"/>
    <property type="match status" value="1"/>
</dbReference>
<dbReference type="PROSITE" id="PS00086">
    <property type="entry name" value="CYTOCHROME_P450"/>
    <property type="match status" value="1"/>
</dbReference>
<dbReference type="OrthoDB" id="1470350at2759"/>
<dbReference type="RefSeq" id="XP_022133247.1">
    <property type="nucleotide sequence ID" value="XM_022277555.1"/>
</dbReference>
<dbReference type="Gene3D" id="1.10.630.10">
    <property type="entry name" value="Cytochrome P450"/>
    <property type="match status" value="1"/>
</dbReference>
<keyword evidence="6 8" id="KW-0408">Iron</keyword>
<dbReference type="KEGG" id="mcha:111005888"/>